<reference evidence="2" key="1">
    <citation type="submission" date="2020-05" db="EMBL/GenBank/DDBJ databases">
        <authorList>
            <person name="Zhu T."/>
            <person name="Keshari N."/>
            <person name="Lu X."/>
        </authorList>
    </citation>
    <scope>NUCLEOTIDE SEQUENCE</scope>
    <source>
        <strain evidence="2">NK1-12</strain>
    </source>
</reference>
<feature type="transmembrane region" description="Helical" evidence="1">
    <location>
        <begin position="14"/>
        <end position="33"/>
    </location>
</feature>
<proteinExistence type="predicted"/>
<keyword evidence="1" id="KW-1133">Transmembrane helix</keyword>
<protein>
    <submittedName>
        <fullName evidence="2">Uncharacterized protein</fullName>
    </submittedName>
</protein>
<sequence>MRAVSQLIDALKPIIWTVVIIVVVIPLIGKFVLGQAIAPRIAAGPAQGDRPAVVRVEPAPDLSQLDQAVAAAVRAAHDTARAYAAAELDRWQAELEPRVENFLDWYFDFFNQKRLEFTAPFTLAKSAIYHALQPNSLGPQAAVAESFTAEFQREFAKRVLVPRNAQLRLELLTNETVNLYLTELGKNIEGVRNAYRVPQGQWDRYLSDISTTINDTEGNISNLSLKLLVGGGGYLLAKPLVAVSVGKIGSKITSTLASKAAAKMAAKTGATVAAEFGTSLIDPLVGVGILLWDLWDYNHTVATDRPVLQTNLLDYLQDMKRSLLTDSETGVMAAVNQIEANLLQSLHTAAANP</sequence>
<dbReference type="AlphaFoldDB" id="A0AA96WJX3"/>
<accession>A0AA96WJX3</accession>
<keyword evidence="1" id="KW-0472">Membrane</keyword>
<organism evidence="2">
    <name type="scientific">Leptolyngbya sp. NK1-12</name>
    <dbReference type="NCBI Taxonomy" id="2547451"/>
    <lineage>
        <taxon>Bacteria</taxon>
        <taxon>Bacillati</taxon>
        <taxon>Cyanobacteriota</taxon>
        <taxon>Cyanophyceae</taxon>
        <taxon>Leptolyngbyales</taxon>
        <taxon>Leptolyngbyaceae</taxon>
        <taxon>Leptolyngbya group</taxon>
        <taxon>Leptolyngbya</taxon>
    </lineage>
</organism>
<gene>
    <name evidence="2" type="ORF">HJG54_09660</name>
</gene>
<keyword evidence="1" id="KW-0812">Transmembrane</keyword>
<evidence type="ECO:0000313" key="2">
    <source>
        <dbReference type="EMBL" id="WNZ26524.1"/>
    </source>
</evidence>
<evidence type="ECO:0000256" key="1">
    <source>
        <dbReference type="SAM" id="Phobius"/>
    </source>
</evidence>
<name>A0AA96WJX3_9CYAN</name>
<dbReference type="EMBL" id="CP053586">
    <property type="protein sequence ID" value="WNZ26524.1"/>
    <property type="molecule type" value="Genomic_DNA"/>
</dbReference>